<evidence type="ECO:0000313" key="5">
    <source>
        <dbReference type="EMBL" id="UVI30936.1"/>
    </source>
</evidence>
<dbReference type="InterPro" id="IPR011009">
    <property type="entry name" value="Kinase-like_dom_sf"/>
</dbReference>
<dbReference type="CDD" id="cd06170">
    <property type="entry name" value="LuxR_C_like"/>
    <property type="match status" value="1"/>
</dbReference>
<keyword evidence="2" id="KW-0804">Transcription</keyword>
<protein>
    <submittedName>
        <fullName evidence="5">AAA family ATPase</fullName>
    </submittedName>
</protein>
<dbReference type="Pfam" id="PF13191">
    <property type="entry name" value="AAA_16"/>
    <property type="match status" value="1"/>
</dbReference>
<dbReference type="RefSeq" id="WP_258386999.1">
    <property type="nucleotide sequence ID" value="NZ_CP091430.1"/>
</dbReference>
<keyword evidence="1" id="KW-0805">Transcription regulation</keyword>
<gene>
    <name evidence="5" type="ORF">L1F29_03440</name>
</gene>
<name>A0ABY5SAG5_9BACL</name>
<dbReference type="SUPFAM" id="SSF52540">
    <property type="entry name" value="P-loop containing nucleoside triphosphate hydrolases"/>
    <property type="match status" value="1"/>
</dbReference>
<keyword evidence="6" id="KW-1185">Reference proteome</keyword>
<dbReference type="SUPFAM" id="SSF46894">
    <property type="entry name" value="C-terminal effector domain of the bipartite response regulators"/>
    <property type="match status" value="1"/>
</dbReference>
<evidence type="ECO:0000259" key="4">
    <source>
        <dbReference type="PROSITE" id="PS50043"/>
    </source>
</evidence>
<dbReference type="InterPro" id="IPR041664">
    <property type="entry name" value="AAA_16"/>
</dbReference>
<dbReference type="InterPro" id="IPR036388">
    <property type="entry name" value="WH-like_DNA-bd_sf"/>
</dbReference>
<evidence type="ECO:0000256" key="1">
    <source>
        <dbReference type="ARBA" id="ARBA00023015"/>
    </source>
</evidence>
<dbReference type="InterPro" id="IPR029016">
    <property type="entry name" value="GAF-like_dom_sf"/>
</dbReference>
<dbReference type="InterPro" id="IPR016032">
    <property type="entry name" value="Sig_transdc_resp-reg_C-effctor"/>
</dbReference>
<dbReference type="EMBL" id="CP091430">
    <property type="protein sequence ID" value="UVI30936.1"/>
    <property type="molecule type" value="Genomic_DNA"/>
</dbReference>
<dbReference type="PANTHER" id="PTHR43642">
    <property type="entry name" value="HYBRID SIGNAL TRANSDUCTION HISTIDINE KINASE G"/>
    <property type="match status" value="1"/>
</dbReference>
<dbReference type="PROSITE" id="PS50011">
    <property type="entry name" value="PROTEIN_KINASE_DOM"/>
    <property type="match status" value="1"/>
</dbReference>
<dbReference type="SUPFAM" id="SSF56112">
    <property type="entry name" value="Protein kinase-like (PK-like)"/>
    <property type="match status" value="1"/>
</dbReference>
<dbReference type="InterPro" id="IPR000792">
    <property type="entry name" value="Tscrpt_reg_LuxR_C"/>
</dbReference>
<evidence type="ECO:0000313" key="6">
    <source>
        <dbReference type="Proteomes" id="UP001057877"/>
    </source>
</evidence>
<dbReference type="Pfam" id="PF00196">
    <property type="entry name" value="GerE"/>
    <property type="match status" value="1"/>
</dbReference>
<dbReference type="InterPro" id="IPR000719">
    <property type="entry name" value="Prot_kinase_dom"/>
</dbReference>
<feature type="domain" description="Protein kinase" evidence="3">
    <location>
        <begin position="1"/>
        <end position="111"/>
    </location>
</feature>
<proteinExistence type="predicted"/>
<dbReference type="PROSITE" id="PS00622">
    <property type="entry name" value="HTH_LUXR_1"/>
    <property type="match status" value="1"/>
</dbReference>
<dbReference type="Gene3D" id="3.30.450.40">
    <property type="match status" value="1"/>
</dbReference>
<dbReference type="InterPro" id="IPR027417">
    <property type="entry name" value="P-loop_NTPase"/>
</dbReference>
<dbReference type="Gene3D" id="1.10.10.10">
    <property type="entry name" value="Winged helix-like DNA-binding domain superfamily/Winged helix DNA-binding domain"/>
    <property type="match status" value="1"/>
</dbReference>
<dbReference type="PANTHER" id="PTHR43642:SF1">
    <property type="entry name" value="HYBRID SIGNAL TRANSDUCTION HISTIDINE KINASE G"/>
    <property type="match status" value="1"/>
</dbReference>
<dbReference type="SMART" id="SM00421">
    <property type="entry name" value="HTH_LUXR"/>
    <property type="match status" value="1"/>
</dbReference>
<dbReference type="PROSITE" id="PS50043">
    <property type="entry name" value="HTH_LUXR_2"/>
    <property type="match status" value="1"/>
</dbReference>
<dbReference type="PRINTS" id="PR00038">
    <property type="entry name" value="HTHLUXR"/>
</dbReference>
<sequence>MSANMEWDEVYQSPEQTGRINRVPDGRSDLYSLGILFYEMRTGQLPFLPEDGEEWADAHIRMMPLPLSEIRPEWDGPLQAIILKLLAKSPDERYQSAFGLLDDLKLCEEMLESSGELTSLEIGRMDTIRSFHLTDTLYGRSAAIEQMQAGLEQAANGLPVFRWVSGAEGIGKTALVQKLRQDIAERGGRFIEGRSGQLPPAKPFEPLLQALRQWIHQLWSEPEDEIARLKGRLQAECGQEAETIVAALPEAKPLFVSQADETLAPDADTWRRLGELLPLLIRCFAYCKPPLVLFMDNLQRADEDTDAVIRALLLGEAIPGLFLIGAFRTELDCEVDVSDRNLKLEVPWLADRIRAFAAEQVVLHPLEYADVRQYVADAMHEDSARIRLLARFLYDQTGGNPRSIGLLLEGWIREKKLFFDDKQRQWIWDTEIVRQMSDIEANRDLREKGFAQLPVETRTLLAMAAAIGPAFRLSLLAEISEYVPEMTLRLLHDAEVQGIICWEEETGTEDGQERLYMFVHDHLHQLAYTCDTDRNPQRHLKIGRLLQRRQSEGGYGTLLEMVDHLNRGIAGMSAQEMRQLAEYNLEAAMRANDDGHYWKGKSYAESGLRLIEEEAKIQSGSLLLRIKKALVQLEYRSGNKEQAKQLLLDMDKRGGKLNRADRSQLWEGLIQFHTFDENEISIRYGKEALAAHGWKLREKVSKLSIIKEVMHTRLFLHQKRDKLNAIMSNHDAEYAALCGYVECLFYPLLVHNPEALVYLYARFIRYGIRKGVNESLMGIIWGYELLVQRMSPRYVQADPLFDTHSIGSSVLANARLQHILAYKRGMAEQLDHPIDASIYLGQALRHGLELGEIAFANIAMITCLITHSRDLYVLSDLLDYFDDHIRPHANDKTLELVRIAGSYLAALQDESLQAGFVAIPAPSSGDQAWDSEDNYSFICKLEVAYLSGKYREALYWAKRGRENELAVDFGRVWKHRLYEALALAAVYPEADAVERKRIRQTIRRQLRLMKMRKGFLGADSSAYLLMKAEGLRIAGDEWGALHGYTEAVQLARAEKYGLMEGIACERLASYYQNDMLSQSGAMIAAMDACTAYSIWGITSKLTQIRHKHADLLHLAAKTYGGPVLEEKQEKVGTPLQLEHPHVGGEIRASANGDELQQILDWPGTPNKADWPVSFLKAAIRQAGADRGAVLRCRNNGFDIASSSGWHDGGGADACAVSVLRHTVMTQEPIVLQDALQSHFLQDCYIRERRPRSLLVMPVPVPGERSPALLYLENRHVPGVFTERDLNVLQLLATRIIYFSMLVDEAEVADARSPASPGTAESDLIEPLTSREVEVLAAIAEGLSNKDIAERFGIAETTVKTHTTRIFGKLGAKRRGQAVVRAKELQLIE</sequence>
<accession>A0ABY5SAG5</accession>
<dbReference type="SUPFAM" id="SSF55781">
    <property type="entry name" value="GAF domain-like"/>
    <property type="match status" value="1"/>
</dbReference>
<dbReference type="SMART" id="SM00065">
    <property type="entry name" value="GAF"/>
    <property type="match status" value="1"/>
</dbReference>
<reference evidence="5" key="1">
    <citation type="submission" date="2022-01" db="EMBL/GenBank/DDBJ databases">
        <title>Paenibacillus spongiae sp. nov., isolated from marine sponge.</title>
        <authorList>
            <person name="Li Z."/>
            <person name="Zhang M."/>
        </authorList>
    </citation>
    <scope>NUCLEOTIDE SEQUENCE</scope>
    <source>
        <strain evidence="5">PHS-Z3</strain>
    </source>
</reference>
<evidence type="ECO:0000259" key="3">
    <source>
        <dbReference type="PROSITE" id="PS50011"/>
    </source>
</evidence>
<dbReference type="Proteomes" id="UP001057877">
    <property type="component" value="Chromosome"/>
</dbReference>
<dbReference type="Gene3D" id="1.10.510.10">
    <property type="entry name" value="Transferase(Phosphotransferase) domain 1"/>
    <property type="match status" value="1"/>
</dbReference>
<feature type="domain" description="HTH luxR-type" evidence="4">
    <location>
        <begin position="1320"/>
        <end position="1385"/>
    </location>
</feature>
<organism evidence="5 6">
    <name type="scientific">Paenibacillus spongiae</name>
    <dbReference type="NCBI Taxonomy" id="2909671"/>
    <lineage>
        <taxon>Bacteria</taxon>
        <taxon>Bacillati</taxon>
        <taxon>Bacillota</taxon>
        <taxon>Bacilli</taxon>
        <taxon>Bacillales</taxon>
        <taxon>Paenibacillaceae</taxon>
        <taxon>Paenibacillus</taxon>
    </lineage>
</organism>
<evidence type="ECO:0000256" key="2">
    <source>
        <dbReference type="ARBA" id="ARBA00023163"/>
    </source>
</evidence>
<dbReference type="InterPro" id="IPR053159">
    <property type="entry name" value="Hybrid_Histidine_Kinase"/>
</dbReference>
<dbReference type="InterPro" id="IPR003018">
    <property type="entry name" value="GAF"/>
</dbReference>